<reference evidence="3" key="1">
    <citation type="journal article" date="2019" name="Int. J. Syst. Evol. Microbiol.">
        <title>The Global Catalogue of Microorganisms (GCM) 10K type strain sequencing project: providing services to taxonomists for standard genome sequencing and annotation.</title>
        <authorList>
            <consortium name="The Broad Institute Genomics Platform"/>
            <consortium name="The Broad Institute Genome Sequencing Center for Infectious Disease"/>
            <person name="Wu L."/>
            <person name="Ma J."/>
        </authorList>
    </citation>
    <scope>NUCLEOTIDE SEQUENCE [LARGE SCALE GENOMIC DNA]</scope>
    <source>
        <strain evidence="3">KCTC 33849</strain>
    </source>
</reference>
<evidence type="ECO:0000313" key="3">
    <source>
        <dbReference type="Proteomes" id="UP001597540"/>
    </source>
</evidence>
<organism evidence="2 3">
    <name type="scientific">Paenibacillus shunpengii</name>
    <dbReference type="NCBI Taxonomy" id="2054424"/>
    <lineage>
        <taxon>Bacteria</taxon>
        <taxon>Bacillati</taxon>
        <taxon>Bacillota</taxon>
        <taxon>Bacilli</taxon>
        <taxon>Bacillales</taxon>
        <taxon>Paenibacillaceae</taxon>
        <taxon>Paenibacillus</taxon>
    </lineage>
</organism>
<dbReference type="Proteomes" id="UP001597540">
    <property type="component" value="Unassembled WGS sequence"/>
</dbReference>
<gene>
    <name evidence="2" type="ORF">ACFSVM_09900</name>
</gene>
<sequence length="100" mass="12071">MRTLKTAATLVFWSRSYEQYLIEIEENRRQRKEFKRLEQREEANAEREALELKKTRRDIHKYSKDILAERSMLNRGMTPNEKRLFLTLASKYELGAYNLG</sequence>
<dbReference type="EMBL" id="JBHUMJ010000002">
    <property type="protein sequence ID" value="MFD2700781.1"/>
    <property type="molecule type" value="Genomic_DNA"/>
</dbReference>
<protein>
    <submittedName>
        <fullName evidence="2">Uncharacterized protein</fullName>
    </submittedName>
</protein>
<feature type="coiled-coil region" evidence="1">
    <location>
        <begin position="17"/>
        <end position="55"/>
    </location>
</feature>
<keyword evidence="1" id="KW-0175">Coiled coil</keyword>
<name>A0ABW5SLZ5_9BACL</name>
<evidence type="ECO:0000256" key="1">
    <source>
        <dbReference type="SAM" id="Coils"/>
    </source>
</evidence>
<comment type="caution">
    <text evidence="2">The sequence shown here is derived from an EMBL/GenBank/DDBJ whole genome shotgun (WGS) entry which is preliminary data.</text>
</comment>
<accession>A0ABW5SLZ5</accession>
<proteinExistence type="predicted"/>
<dbReference type="RefSeq" id="WP_379261791.1">
    <property type="nucleotide sequence ID" value="NZ_JBHUMJ010000002.1"/>
</dbReference>
<evidence type="ECO:0000313" key="2">
    <source>
        <dbReference type="EMBL" id="MFD2700781.1"/>
    </source>
</evidence>
<keyword evidence="3" id="KW-1185">Reference proteome</keyword>